<dbReference type="AlphaFoldDB" id="A0A926D680"/>
<evidence type="ECO:0000313" key="2">
    <source>
        <dbReference type="Proteomes" id="UP000623172"/>
    </source>
</evidence>
<protein>
    <submittedName>
        <fullName evidence="1">Uncharacterized protein</fullName>
    </submittedName>
</protein>
<proteinExistence type="predicted"/>
<dbReference type="EMBL" id="JACRSR010000004">
    <property type="protein sequence ID" value="MBC8532001.1"/>
    <property type="molecule type" value="Genomic_DNA"/>
</dbReference>
<dbReference type="Proteomes" id="UP000623172">
    <property type="component" value="Unassembled WGS sequence"/>
</dbReference>
<name>A0A926D680_9FIRM</name>
<keyword evidence="2" id="KW-1185">Reference proteome</keyword>
<organism evidence="1 2">
    <name type="scientific">Gehongia tenuis</name>
    <dbReference type="NCBI Taxonomy" id="2763655"/>
    <lineage>
        <taxon>Bacteria</taxon>
        <taxon>Bacillati</taxon>
        <taxon>Bacillota</taxon>
        <taxon>Clostridia</taxon>
        <taxon>Christensenellales</taxon>
        <taxon>Christensenellaceae</taxon>
        <taxon>Gehongia</taxon>
    </lineage>
</organism>
<reference evidence="1" key="1">
    <citation type="submission" date="2020-08" db="EMBL/GenBank/DDBJ databases">
        <title>Genome public.</title>
        <authorList>
            <person name="Liu C."/>
            <person name="Sun Q."/>
        </authorList>
    </citation>
    <scope>NUCLEOTIDE SEQUENCE</scope>
    <source>
        <strain evidence="1">NSJ-53</strain>
    </source>
</reference>
<gene>
    <name evidence="1" type="ORF">H8696_09095</name>
</gene>
<dbReference type="RefSeq" id="WP_249316932.1">
    <property type="nucleotide sequence ID" value="NZ_JACRSR010000004.1"/>
</dbReference>
<sequence length="108" mass="12654">MLNLNREDVLEKVGEKLTKSPFMKDMPEEELQAFTAAAYDADHAYMQKAGVLDGDYYDEDDAFETIVDSLSEHFSLSEEDQMLLCQRIEAYMDAFENYLEERDFVEWD</sequence>
<accession>A0A926D680</accession>
<evidence type="ECO:0000313" key="1">
    <source>
        <dbReference type="EMBL" id="MBC8532001.1"/>
    </source>
</evidence>
<comment type="caution">
    <text evidence="1">The sequence shown here is derived from an EMBL/GenBank/DDBJ whole genome shotgun (WGS) entry which is preliminary data.</text>
</comment>